<protein>
    <submittedName>
        <fullName evidence="1">Class I SAM-dependent methyltransferase</fullName>
    </submittedName>
</protein>
<dbReference type="OrthoDB" id="1524727at2"/>
<dbReference type="Pfam" id="PF13489">
    <property type="entry name" value="Methyltransf_23"/>
    <property type="match status" value="1"/>
</dbReference>
<keyword evidence="1" id="KW-0489">Methyltransferase</keyword>
<dbReference type="SUPFAM" id="SSF53335">
    <property type="entry name" value="S-adenosyl-L-methionine-dependent methyltransferases"/>
    <property type="match status" value="1"/>
</dbReference>
<dbReference type="CDD" id="cd02440">
    <property type="entry name" value="AdoMet_MTases"/>
    <property type="match status" value="1"/>
</dbReference>
<dbReference type="GO" id="GO:0008168">
    <property type="term" value="F:methyltransferase activity"/>
    <property type="evidence" value="ECO:0007669"/>
    <property type="project" value="UniProtKB-KW"/>
</dbReference>
<dbReference type="EMBL" id="SJSL01000001">
    <property type="protein sequence ID" value="TCD02794.1"/>
    <property type="molecule type" value="Genomic_DNA"/>
</dbReference>
<keyword evidence="1" id="KW-0808">Transferase</keyword>
<dbReference type="AlphaFoldDB" id="A0A4R0NUT7"/>
<dbReference type="InterPro" id="IPR029063">
    <property type="entry name" value="SAM-dependent_MTases_sf"/>
</dbReference>
<comment type="caution">
    <text evidence="1">The sequence shown here is derived from an EMBL/GenBank/DDBJ whole genome shotgun (WGS) entry which is preliminary data.</text>
</comment>
<dbReference type="Proteomes" id="UP000293347">
    <property type="component" value="Unassembled WGS sequence"/>
</dbReference>
<proteinExistence type="predicted"/>
<gene>
    <name evidence="1" type="ORF">EZ437_02055</name>
</gene>
<dbReference type="GO" id="GO:0032259">
    <property type="term" value="P:methylation"/>
    <property type="evidence" value="ECO:0007669"/>
    <property type="project" value="UniProtKB-KW"/>
</dbReference>
<name>A0A4R0NUT7_9SPHI</name>
<evidence type="ECO:0000313" key="2">
    <source>
        <dbReference type="Proteomes" id="UP000293347"/>
    </source>
</evidence>
<reference evidence="1 2" key="1">
    <citation type="submission" date="2019-02" db="EMBL/GenBank/DDBJ databases">
        <title>Pedobacter sp. RP-1-14 sp. nov., isolated from Arctic soil.</title>
        <authorList>
            <person name="Dahal R.H."/>
        </authorList>
    </citation>
    <scope>NUCLEOTIDE SEQUENCE [LARGE SCALE GENOMIC DNA]</scope>
    <source>
        <strain evidence="1 2">RP-1-14</strain>
    </source>
</reference>
<accession>A0A4R0NUT7</accession>
<dbReference type="RefSeq" id="WP_131592756.1">
    <property type="nucleotide sequence ID" value="NZ_SJSL01000001.1"/>
</dbReference>
<dbReference type="Gene3D" id="3.40.50.150">
    <property type="entry name" value="Vaccinia Virus protein VP39"/>
    <property type="match status" value="1"/>
</dbReference>
<sequence>MAAATNNVIEAYNDFYTGNEVEWRMLGAKAKARNIIEVCKNIEANKVLEVGAGDGSILHYLDEWKFAAELYALEIAESGVSLIKKRKLASVKEIKTFDGYTIPYADNAFDLVILAHVLEHVEHERVLIRELKRVAKHLVIEVPLDYRFGVDKRMKHFLDYGHINMYTPTLIRFLLQSEGLEIVSDKTSLTPPETIKFCEFNVLKKQKSFMKVLKIELEYNIKKILGRLLGKNRTEQFGNAYTVLTKTSAQNLQIF</sequence>
<evidence type="ECO:0000313" key="1">
    <source>
        <dbReference type="EMBL" id="TCD02794.1"/>
    </source>
</evidence>
<keyword evidence="2" id="KW-1185">Reference proteome</keyword>
<organism evidence="1 2">
    <name type="scientific">Pedobacter psychroterrae</name>
    <dbReference type="NCBI Taxonomy" id="2530453"/>
    <lineage>
        <taxon>Bacteria</taxon>
        <taxon>Pseudomonadati</taxon>
        <taxon>Bacteroidota</taxon>
        <taxon>Sphingobacteriia</taxon>
        <taxon>Sphingobacteriales</taxon>
        <taxon>Sphingobacteriaceae</taxon>
        <taxon>Pedobacter</taxon>
    </lineage>
</organism>